<evidence type="ECO:0000259" key="5">
    <source>
        <dbReference type="Pfam" id="PF04542"/>
    </source>
</evidence>
<dbReference type="InterPro" id="IPR036388">
    <property type="entry name" value="WH-like_DNA-bd_sf"/>
</dbReference>
<dbReference type="NCBIfam" id="TIGR02937">
    <property type="entry name" value="sigma70-ECF"/>
    <property type="match status" value="1"/>
</dbReference>
<gene>
    <name evidence="6" type="ORF">ACFOUP_02180</name>
</gene>
<dbReference type="InterPro" id="IPR039425">
    <property type="entry name" value="RNA_pol_sigma-70-like"/>
</dbReference>
<evidence type="ECO:0000313" key="6">
    <source>
        <dbReference type="EMBL" id="MFC3975175.1"/>
    </source>
</evidence>
<evidence type="ECO:0000313" key="7">
    <source>
        <dbReference type="Proteomes" id="UP001595766"/>
    </source>
</evidence>
<reference evidence="7" key="1">
    <citation type="journal article" date="2019" name="Int. J. Syst. Evol. Microbiol.">
        <title>The Global Catalogue of Microorganisms (GCM) 10K type strain sequencing project: providing services to taxonomists for standard genome sequencing and annotation.</title>
        <authorList>
            <consortium name="The Broad Institute Genomics Platform"/>
            <consortium name="The Broad Institute Genome Sequencing Center for Infectious Disease"/>
            <person name="Wu L."/>
            <person name="Ma J."/>
        </authorList>
    </citation>
    <scope>NUCLEOTIDE SEQUENCE [LARGE SCALE GENOMIC DNA]</scope>
    <source>
        <strain evidence="7">CECT 8551</strain>
    </source>
</reference>
<evidence type="ECO:0000256" key="3">
    <source>
        <dbReference type="ARBA" id="ARBA00023082"/>
    </source>
</evidence>
<dbReference type="SUPFAM" id="SSF88946">
    <property type="entry name" value="Sigma2 domain of RNA polymerase sigma factors"/>
    <property type="match status" value="1"/>
</dbReference>
<dbReference type="PANTHER" id="PTHR43133">
    <property type="entry name" value="RNA POLYMERASE ECF-TYPE SIGMA FACTO"/>
    <property type="match status" value="1"/>
</dbReference>
<dbReference type="Gene3D" id="1.10.10.10">
    <property type="entry name" value="Winged helix-like DNA-binding domain superfamily/Winged helix DNA-binding domain"/>
    <property type="match status" value="1"/>
</dbReference>
<dbReference type="SUPFAM" id="SSF88659">
    <property type="entry name" value="Sigma3 and sigma4 domains of RNA polymerase sigma factors"/>
    <property type="match status" value="1"/>
</dbReference>
<evidence type="ECO:0000256" key="1">
    <source>
        <dbReference type="ARBA" id="ARBA00010641"/>
    </source>
</evidence>
<keyword evidence="3" id="KW-0731">Sigma factor</keyword>
<sequence length="190" mass="22302">MLDREKLKLMTDEAIVSEMAKSKDIRCFEELYNRYEKLVFNKCLSFTKSKTVAQDITHDIFLKLYVSIGKFQGKSKFSTWLYSLTYNHCVNYVNRDRDARMMRHAVDTDELLNLQSPEDEFEIQNMEVERLKSALEKIDPEEKMLLLLKYQDDASIGDLEALYEIGTSAVKMRLSRAKSKLLKVYKSIEI</sequence>
<evidence type="ECO:0000256" key="2">
    <source>
        <dbReference type="ARBA" id="ARBA00023015"/>
    </source>
</evidence>
<evidence type="ECO:0000256" key="4">
    <source>
        <dbReference type="ARBA" id="ARBA00023163"/>
    </source>
</evidence>
<keyword evidence="2" id="KW-0805">Transcription regulation</keyword>
<dbReference type="InterPro" id="IPR014284">
    <property type="entry name" value="RNA_pol_sigma-70_dom"/>
</dbReference>
<name>A0ABV8EIV6_9BACT</name>
<keyword evidence="4" id="KW-0804">Transcription</keyword>
<dbReference type="Proteomes" id="UP001595766">
    <property type="component" value="Unassembled WGS sequence"/>
</dbReference>
<organism evidence="6 7">
    <name type="scientific">Belliella kenyensis</name>
    <dbReference type="NCBI Taxonomy" id="1472724"/>
    <lineage>
        <taxon>Bacteria</taxon>
        <taxon>Pseudomonadati</taxon>
        <taxon>Bacteroidota</taxon>
        <taxon>Cytophagia</taxon>
        <taxon>Cytophagales</taxon>
        <taxon>Cyclobacteriaceae</taxon>
        <taxon>Belliella</taxon>
    </lineage>
</organism>
<comment type="caution">
    <text evidence="6">The sequence shown here is derived from an EMBL/GenBank/DDBJ whole genome shotgun (WGS) entry which is preliminary data.</text>
</comment>
<dbReference type="InterPro" id="IPR013324">
    <property type="entry name" value="RNA_pol_sigma_r3/r4-like"/>
</dbReference>
<dbReference type="Gene3D" id="1.10.1740.10">
    <property type="match status" value="1"/>
</dbReference>
<protein>
    <submittedName>
        <fullName evidence="6">RNA polymerase sigma factor</fullName>
    </submittedName>
</protein>
<comment type="similarity">
    <text evidence="1">Belongs to the sigma-70 factor family. ECF subfamily.</text>
</comment>
<proteinExistence type="inferred from homology"/>
<dbReference type="InterPro" id="IPR007627">
    <property type="entry name" value="RNA_pol_sigma70_r2"/>
</dbReference>
<keyword evidence="7" id="KW-1185">Reference proteome</keyword>
<dbReference type="PANTHER" id="PTHR43133:SF51">
    <property type="entry name" value="RNA POLYMERASE SIGMA FACTOR"/>
    <property type="match status" value="1"/>
</dbReference>
<dbReference type="Pfam" id="PF04542">
    <property type="entry name" value="Sigma70_r2"/>
    <property type="match status" value="1"/>
</dbReference>
<feature type="domain" description="RNA polymerase sigma-70 region 2" evidence="5">
    <location>
        <begin position="31"/>
        <end position="97"/>
    </location>
</feature>
<accession>A0ABV8EIV6</accession>
<dbReference type="EMBL" id="JBHSAV010000003">
    <property type="protein sequence ID" value="MFC3975175.1"/>
    <property type="molecule type" value="Genomic_DNA"/>
</dbReference>
<dbReference type="InterPro" id="IPR013325">
    <property type="entry name" value="RNA_pol_sigma_r2"/>
</dbReference>
<dbReference type="RefSeq" id="WP_241292249.1">
    <property type="nucleotide sequence ID" value="NZ_JAKZGR010000003.1"/>
</dbReference>